<dbReference type="InterPro" id="IPR008523">
    <property type="entry name" value="DUF805"/>
</dbReference>
<reference evidence="2 3" key="1">
    <citation type="submission" date="2019-08" db="EMBL/GenBank/DDBJ databases">
        <title>Gluconobacter frateurii HD924 genome.</title>
        <authorList>
            <person name="Liu Y."/>
            <person name="Zhang P."/>
        </authorList>
    </citation>
    <scope>NUCLEOTIDE SEQUENCE [LARGE SCALE GENOMIC DNA]</scope>
    <source>
        <strain evidence="2 3">HD924</strain>
    </source>
</reference>
<accession>A0AAP9ERK0</accession>
<dbReference type="PANTHER" id="PTHR34980">
    <property type="entry name" value="INNER MEMBRANE PROTEIN-RELATED-RELATED"/>
    <property type="match status" value="1"/>
</dbReference>
<keyword evidence="1" id="KW-0812">Transmembrane</keyword>
<dbReference type="GO" id="GO:0005886">
    <property type="term" value="C:plasma membrane"/>
    <property type="evidence" value="ECO:0007669"/>
    <property type="project" value="TreeGrafter"/>
</dbReference>
<gene>
    <name evidence="2" type="ORF">FXF46_08475</name>
</gene>
<sequence length="191" mass="21834">MKGTVLGFDTLTGEGVILNDQDVRYSFSKTNWRDALAPMKGQRVDFEPWGTMANNVFLDVQVASPAADISFADAIRSCFRKVTDFQGRSRRKEYWYFRILVIFCSILSSLISHDLRHNGGVVIGLLGIASFFAWIYLFVVDLSVSVRRLHDSGRSGWWILLYFTIIGIIPLFIMMCFDTDPRINKWGYPAK</sequence>
<keyword evidence="1" id="KW-1133">Transmembrane helix</keyword>
<dbReference type="PANTHER" id="PTHR34980:SF2">
    <property type="entry name" value="INNER MEMBRANE PROTEIN YHAH-RELATED"/>
    <property type="match status" value="1"/>
</dbReference>
<protein>
    <submittedName>
        <fullName evidence="2">DUF805 domain-containing protein</fullName>
    </submittedName>
</protein>
<dbReference type="KEGG" id="gti:FXF46_08475"/>
<keyword evidence="1" id="KW-0472">Membrane</keyword>
<evidence type="ECO:0000313" key="2">
    <source>
        <dbReference type="EMBL" id="QEH96309.1"/>
    </source>
</evidence>
<dbReference type="RefSeq" id="WP_061511905.1">
    <property type="nucleotide sequence ID" value="NZ_CP043043.1"/>
</dbReference>
<evidence type="ECO:0000313" key="3">
    <source>
        <dbReference type="Proteomes" id="UP000323560"/>
    </source>
</evidence>
<evidence type="ECO:0000256" key="1">
    <source>
        <dbReference type="SAM" id="Phobius"/>
    </source>
</evidence>
<dbReference type="AlphaFoldDB" id="A0AAP9ERK0"/>
<name>A0AAP9ERK0_GLUTH</name>
<dbReference type="Pfam" id="PF05656">
    <property type="entry name" value="DUF805"/>
    <property type="match status" value="1"/>
</dbReference>
<feature type="transmembrane region" description="Helical" evidence="1">
    <location>
        <begin position="119"/>
        <end position="144"/>
    </location>
</feature>
<dbReference type="EMBL" id="CP043043">
    <property type="protein sequence ID" value="QEH96309.1"/>
    <property type="molecule type" value="Genomic_DNA"/>
</dbReference>
<feature type="transmembrane region" description="Helical" evidence="1">
    <location>
        <begin position="95"/>
        <end position="113"/>
    </location>
</feature>
<dbReference type="Proteomes" id="UP000323560">
    <property type="component" value="Chromosome"/>
</dbReference>
<organism evidence="2 3">
    <name type="scientific">Gluconobacter thailandicus</name>
    <dbReference type="NCBI Taxonomy" id="257438"/>
    <lineage>
        <taxon>Bacteria</taxon>
        <taxon>Pseudomonadati</taxon>
        <taxon>Pseudomonadota</taxon>
        <taxon>Alphaproteobacteria</taxon>
        <taxon>Acetobacterales</taxon>
        <taxon>Acetobacteraceae</taxon>
        <taxon>Gluconobacter</taxon>
    </lineage>
</organism>
<feature type="transmembrane region" description="Helical" evidence="1">
    <location>
        <begin position="156"/>
        <end position="175"/>
    </location>
</feature>
<proteinExistence type="predicted"/>